<dbReference type="AlphaFoldDB" id="A0A5B6VVG6"/>
<dbReference type="OrthoDB" id="10257561at2759"/>
<name>A0A5B6VVG6_9ROSI</name>
<gene>
    <name evidence="5" type="primary">sec11</name>
    <name evidence="5" type="ORF">EPI10_023344</name>
</gene>
<evidence type="ECO:0000256" key="1">
    <source>
        <dbReference type="ARBA" id="ARBA00004648"/>
    </source>
</evidence>
<accession>A0A5B6VVG6</accession>
<protein>
    <recommendedName>
        <fullName evidence="2">Signal peptidase complex catalytic subunit SEC11</fullName>
    </recommendedName>
    <alternativeName>
        <fullName evidence="3">Signal peptidase complex catalytic subunit sec11</fullName>
    </alternativeName>
</protein>
<evidence type="ECO:0000313" key="5">
    <source>
        <dbReference type="EMBL" id="KAA3472922.1"/>
    </source>
</evidence>
<dbReference type="EMBL" id="SMMG02000005">
    <property type="protein sequence ID" value="KAA3472922.1"/>
    <property type="molecule type" value="Genomic_DNA"/>
</dbReference>
<sequence>MAKYGEGDKRWIVEERPGGANVHNWHWAATGHRVAATDEVAFSLRVVQIEGQKAKQGSKKEIKEMGWIGDTVDSIKSIQIQQLLTQAVSLGTFLNGFANICCPECHKSPLVFSGREIPIVHRVIKVHERQDTGEVDILTKGDNNYGDDRLLYAQGQQWLHRHHFMGRAVG</sequence>
<evidence type="ECO:0000256" key="2">
    <source>
        <dbReference type="ARBA" id="ARBA00019685"/>
    </source>
</evidence>
<organism evidence="5 6">
    <name type="scientific">Gossypium australe</name>
    <dbReference type="NCBI Taxonomy" id="47621"/>
    <lineage>
        <taxon>Eukaryota</taxon>
        <taxon>Viridiplantae</taxon>
        <taxon>Streptophyta</taxon>
        <taxon>Embryophyta</taxon>
        <taxon>Tracheophyta</taxon>
        <taxon>Spermatophyta</taxon>
        <taxon>Magnoliopsida</taxon>
        <taxon>eudicotyledons</taxon>
        <taxon>Gunneridae</taxon>
        <taxon>Pentapetalae</taxon>
        <taxon>rosids</taxon>
        <taxon>malvids</taxon>
        <taxon>Malvales</taxon>
        <taxon>Malvaceae</taxon>
        <taxon>Malvoideae</taxon>
        <taxon>Gossypium</taxon>
    </lineage>
</organism>
<dbReference type="PANTHER" id="PTHR10806">
    <property type="entry name" value="SIGNAL PEPTIDASE COMPLEX CATALYTIC SUBUNIT SEC11"/>
    <property type="match status" value="1"/>
</dbReference>
<comment type="caution">
    <text evidence="5">The sequence shown here is derived from an EMBL/GenBank/DDBJ whole genome shotgun (WGS) entry which is preliminary data.</text>
</comment>
<evidence type="ECO:0000256" key="3">
    <source>
        <dbReference type="ARBA" id="ARBA00021755"/>
    </source>
</evidence>
<evidence type="ECO:0000256" key="4">
    <source>
        <dbReference type="ARBA" id="ARBA00045533"/>
    </source>
</evidence>
<dbReference type="GO" id="GO:0005787">
    <property type="term" value="C:signal peptidase complex"/>
    <property type="evidence" value="ECO:0007669"/>
    <property type="project" value="TreeGrafter"/>
</dbReference>
<keyword evidence="6" id="KW-1185">Reference proteome</keyword>
<comment type="subcellular location">
    <subcellularLocation>
        <location evidence="1">Endoplasmic reticulum membrane</location>
        <topology evidence="1">Single-pass type II membrane protein</topology>
    </subcellularLocation>
</comment>
<dbReference type="Proteomes" id="UP000325315">
    <property type="component" value="Unassembled WGS sequence"/>
</dbReference>
<comment type="function">
    <text evidence="4">Catalytic component of the signal peptidase complex (SPC) which catalyzes the cleavage of N-terminal signal sequences from nascent proteins as they are translocated into the lumen of the endoplasmic reticulum. Specifically cleaves N-terminal signal peptides that contain a hydrophobic alpha-helix (h-region) shorter than 18-20 amino acids.</text>
</comment>
<proteinExistence type="predicted"/>
<dbReference type="InterPro" id="IPR001733">
    <property type="entry name" value="Peptidase_S26B"/>
</dbReference>
<dbReference type="PANTHER" id="PTHR10806:SF6">
    <property type="entry name" value="SIGNAL PEPTIDASE COMPLEX CATALYTIC SUBUNIT SEC11"/>
    <property type="match status" value="1"/>
</dbReference>
<reference evidence="6" key="1">
    <citation type="journal article" date="2019" name="Plant Biotechnol. J.">
        <title>Genome sequencing of the Australian wild diploid species Gossypium australe highlights disease resistance and delayed gland morphogenesis.</title>
        <authorList>
            <person name="Cai Y."/>
            <person name="Cai X."/>
            <person name="Wang Q."/>
            <person name="Wang P."/>
            <person name="Zhang Y."/>
            <person name="Cai C."/>
            <person name="Xu Y."/>
            <person name="Wang K."/>
            <person name="Zhou Z."/>
            <person name="Wang C."/>
            <person name="Geng S."/>
            <person name="Li B."/>
            <person name="Dong Q."/>
            <person name="Hou Y."/>
            <person name="Wang H."/>
            <person name="Ai P."/>
            <person name="Liu Z."/>
            <person name="Yi F."/>
            <person name="Sun M."/>
            <person name="An G."/>
            <person name="Cheng J."/>
            <person name="Zhang Y."/>
            <person name="Shi Q."/>
            <person name="Xie Y."/>
            <person name="Shi X."/>
            <person name="Chang Y."/>
            <person name="Huang F."/>
            <person name="Chen Y."/>
            <person name="Hong S."/>
            <person name="Mi L."/>
            <person name="Sun Q."/>
            <person name="Zhang L."/>
            <person name="Zhou B."/>
            <person name="Peng R."/>
            <person name="Zhang X."/>
            <person name="Liu F."/>
        </authorList>
    </citation>
    <scope>NUCLEOTIDE SEQUENCE [LARGE SCALE GENOMIC DNA]</scope>
    <source>
        <strain evidence="6">cv. PA1801</strain>
    </source>
</reference>
<dbReference type="GO" id="GO:0006465">
    <property type="term" value="P:signal peptide processing"/>
    <property type="evidence" value="ECO:0007669"/>
    <property type="project" value="InterPro"/>
</dbReference>
<dbReference type="GO" id="GO:0008233">
    <property type="term" value="F:peptidase activity"/>
    <property type="evidence" value="ECO:0007669"/>
    <property type="project" value="InterPro"/>
</dbReference>
<evidence type="ECO:0000313" key="6">
    <source>
        <dbReference type="Proteomes" id="UP000325315"/>
    </source>
</evidence>